<reference evidence="4 5" key="1">
    <citation type="submission" date="2019-02" db="EMBL/GenBank/DDBJ databases">
        <title>Draft Genome Sequence of the Prevotella sp. BCRC 81118, Isolated from Human Feces.</title>
        <authorList>
            <person name="Huang C.-H."/>
        </authorList>
    </citation>
    <scope>NUCLEOTIDE SEQUENCE [LARGE SCALE GENOMIC DNA]</scope>
    <source>
        <strain evidence="4 5">BCRC 81118</strain>
    </source>
</reference>
<dbReference type="GeneID" id="302996759"/>
<dbReference type="InterPro" id="IPR032534">
    <property type="entry name" value="EcxA_zinc-bd"/>
</dbReference>
<dbReference type="Gene3D" id="3.40.390.10">
    <property type="entry name" value="Collagenase (Catalytic Domain)"/>
    <property type="match status" value="1"/>
</dbReference>
<evidence type="ECO:0000259" key="2">
    <source>
        <dbReference type="Pfam" id="PF16313"/>
    </source>
</evidence>
<feature type="signal peptide" evidence="1">
    <location>
        <begin position="1"/>
        <end position="22"/>
    </location>
</feature>
<dbReference type="OrthoDB" id="9776599at2"/>
<dbReference type="PANTHER" id="PTHR38478">
    <property type="entry name" value="PEPTIDASE M1A AND M12B"/>
    <property type="match status" value="1"/>
</dbReference>
<feature type="domain" description="EcxA zinc-binding" evidence="2">
    <location>
        <begin position="411"/>
        <end position="664"/>
    </location>
</feature>
<dbReference type="PROSITE" id="PS51257">
    <property type="entry name" value="PROKAR_LIPOPROTEIN"/>
    <property type="match status" value="1"/>
</dbReference>
<name>A0A4Y8UPZ8_9BACT</name>
<dbReference type="Pfam" id="PF17162">
    <property type="entry name" value="DUF5118"/>
    <property type="match status" value="1"/>
</dbReference>
<evidence type="ECO:0000259" key="3">
    <source>
        <dbReference type="Pfam" id="PF17162"/>
    </source>
</evidence>
<dbReference type="GO" id="GO:0008237">
    <property type="term" value="F:metallopeptidase activity"/>
    <property type="evidence" value="ECO:0007669"/>
    <property type="project" value="InterPro"/>
</dbReference>
<gene>
    <name evidence="4" type="ORF">EXN75_15975</name>
</gene>
<comment type="caution">
    <text evidence="4">The sequence shown here is derived from an EMBL/GenBank/DDBJ whole genome shotgun (WGS) entry which is preliminary data.</text>
</comment>
<dbReference type="InterPro" id="IPR034032">
    <property type="entry name" value="Zn_MMP-like_bac"/>
</dbReference>
<keyword evidence="5" id="KW-1185">Reference proteome</keyword>
<dbReference type="InterPro" id="IPR033428">
    <property type="entry name" value="DUF5118"/>
</dbReference>
<dbReference type="SUPFAM" id="SSF55486">
    <property type="entry name" value="Metalloproteases ('zincins'), catalytic domain"/>
    <property type="match status" value="1"/>
</dbReference>
<organism evidence="4 5">
    <name type="scientific">Segatella hominis</name>
    <dbReference type="NCBI Taxonomy" id="2518605"/>
    <lineage>
        <taxon>Bacteria</taxon>
        <taxon>Pseudomonadati</taxon>
        <taxon>Bacteroidota</taxon>
        <taxon>Bacteroidia</taxon>
        <taxon>Bacteroidales</taxon>
        <taxon>Prevotellaceae</taxon>
        <taxon>Segatella</taxon>
    </lineage>
</organism>
<dbReference type="InterPro" id="IPR024079">
    <property type="entry name" value="MetalloPept_cat_dom_sf"/>
</dbReference>
<feature type="chain" id="PRO_5021214470" evidence="1">
    <location>
        <begin position="23"/>
        <end position="707"/>
    </location>
</feature>
<dbReference type="RefSeq" id="WP_134844577.1">
    <property type="nucleotide sequence ID" value="NZ_SGVY01000072.1"/>
</dbReference>
<protein>
    <submittedName>
        <fullName evidence="4">DUF5118 domain-containing protein</fullName>
    </submittedName>
</protein>
<dbReference type="AlphaFoldDB" id="A0A4Y8UPZ8"/>
<dbReference type="EMBL" id="SGVY01000072">
    <property type="protein sequence ID" value="TFH70895.1"/>
    <property type="molecule type" value="Genomic_DNA"/>
</dbReference>
<keyword evidence="1" id="KW-0732">Signal</keyword>
<evidence type="ECO:0000256" key="1">
    <source>
        <dbReference type="SAM" id="SignalP"/>
    </source>
</evidence>
<dbReference type="Pfam" id="PF16313">
    <property type="entry name" value="DUF4953"/>
    <property type="match status" value="1"/>
</dbReference>
<accession>A0A4Y8UPZ8</accession>
<proteinExistence type="predicted"/>
<dbReference type="CDD" id="cd04276">
    <property type="entry name" value="ZnMc_MMP_like_2"/>
    <property type="match status" value="1"/>
</dbReference>
<evidence type="ECO:0000313" key="4">
    <source>
        <dbReference type="EMBL" id="TFH70895.1"/>
    </source>
</evidence>
<dbReference type="Proteomes" id="UP000297872">
    <property type="component" value="Unassembled WGS sequence"/>
</dbReference>
<evidence type="ECO:0000313" key="5">
    <source>
        <dbReference type="Proteomes" id="UP000297872"/>
    </source>
</evidence>
<feature type="domain" description="DUF5118" evidence="3">
    <location>
        <begin position="32"/>
        <end position="70"/>
    </location>
</feature>
<dbReference type="PANTHER" id="PTHR38478:SF1">
    <property type="entry name" value="ZINC DEPENDENT METALLOPROTEASE DOMAIN LIPOPROTEIN"/>
    <property type="match status" value="1"/>
</dbReference>
<sequence>MMKIRILLSIVFSSACSLIASGQNPFVGTLPADAKLTKGMFDTFESDGKMYWSIPDSLFGREYSVTTTILSAPENPNRSSETKYGYAGDLIGPLFFSLRKQDGEVYMTDPQHKWILADSTSVFSKIAMLTPQERLYKRLPVIQESKGHTLIEIGNTLKNFTLFGMEPAYYDMKISMRNKDKDRILDVKGKNDCILLRMSRTYSNLAMPLPGKPIQNYQGIWETGVCISLMPKQPISVKRGDGKSFFEINKFVLSADGIRSRLPVIKRWRLEIRPEDRERYRRGELVEPVHPIIFYVDRQFPKMYQKCIIEAVREWRPAFEQAGFKNAIDARLAPTPKEDPDFCMYDSRYPYISWKISGTSNAYGPTPCEGRSGEINGCHVGVFSSVMNIVQNWYFAQCGAVDPEARKIILPESLQCELLKMVITHEVGHSLGLEHNHSGSSHASIDNLRDNDYLDKHGMGSSIMDYVRFNYALRPGDHVALRNRRIQLGEYDRWAIEWGYREFEGNTPEEQENARWKWYEQKKKECPELAFYDARDIRSQQEDLGNDHVAINSCGIENLKYLCSLDIWNPKTNLEKQVMEGRYKALIEHYNLWTGHVFAHLGGYYYGDNHYDTPEYTQKVLKFLQDYVVTPPGWLFDSKIMSHLHVDRKKEIKHFKSEQQQHFDYAMERIEKAKAKEKDEILVKTLETLLTEVKTMKEKMETAYKNW</sequence>